<keyword evidence="8" id="KW-1185">Reference proteome</keyword>
<evidence type="ECO:0000313" key="8">
    <source>
        <dbReference type="Proteomes" id="UP000070501"/>
    </source>
</evidence>
<organism evidence="7 8">
    <name type="scientific">Microdochium bolleyi</name>
    <dbReference type="NCBI Taxonomy" id="196109"/>
    <lineage>
        <taxon>Eukaryota</taxon>
        <taxon>Fungi</taxon>
        <taxon>Dikarya</taxon>
        <taxon>Ascomycota</taxon>
        <taxon>Pezizomycotina</taxon>
        <taxon>Sordariomycetes</taxon>
        <taxon>Xylariomycetidae</taxon>
        <taxon>Xylariales</taxon>
        <taxon>Microdochiaceae</taxon>
        <taxon>Microdochium</taxon>
    </lineage>
</organism>
<evidence type="ECO:0008006" key="9">
    <source>
        <dbReference type="Google" id="ProtNLM"/>
    </source>
</evidence>
<keyword evidence="4 6" id="KW-0472">Membrane</keyword>
<feature type="transmembrane region" description="Helical" evidence="6">
    <location>
        <begin position="186"/>
        <end position="204"/>
    </location>
</feature>
<dbReference type="InParanoid" id="A0A136J3V9"/>
<evidence type="ECO:0000256" key="2">
    <source>
        <dbReference type="ARBA" id="ARBA00022692"/>
    </source>
</evidence>
<evidence type="ECO:0000256" key="1">
    <source>
        <dbReference type="ARBA" id="ARBA00004141"/>
    </source>
</evidence>
<dbReference type="Proteomes" id="UP000070501">
    <property type="component" value="Unassembled WGS sequence"/>
</dbReference>
<sequence>MASSSPPSGPDPVVEPTAARRDTLPPSSEQAATDSSHFPPSDTRRCFVCLTDEPICKLPRDWSTPCKCSLEGHHECLLDWVADLESQQKPLVCPQCKSKVRVSEKYDPLVHLSDYLNKLLTAWSPTILLSFVGSGALVGSALYGIEAIEIFAGPEAATRFIIKDVANQGFEGYLRSLFPLMAMEPSINFAHFFVLPFIGPGLILNRLNLGGIFAIPTSMLAVSWTGIGKLTPDQPAWPPTFEQAMLIYPAFKSAYFYLYRRLFYKLEKRWDRIARAPHLRSDDTQDNAADGNAANIAGFGGHAARDIQFQAEINFNFGGAREVQENEINPEDNVGEMPQPANAAGPGNGGAGGEERQRVFDLAEKSPFNFIAGALIFPAVCYGAGELLRGLLPSRLVTRPLSGGRVTGLLQERWGRSLVGGCLFVVLKDAFFLYVKYRRAMNRPLRKIQNATNRSVHQ</sequence>
<reference evidence="8" key="1">
    <citation type="submission" date="2016-02" db="EMBL/GenBank/DDBJ databases">
        <title>Draft genome sequence of Microdochium bolleyi, a fungal endophyte of beachgrass.</title>
        <authorList>
            <consortium name="DOE Joint Genome Institute"/>
            <person name="David A.S."/>
            <person name="May G."/>
            <person name="Haridas S."/>
            <person name="Lim J."/>
            <person name="Wang M."/>
            <person name="Labutti K."/>
            <person name="Lipzen A."/>
            <person name="Barry K."/>
            <person name="Grigoriev I.V."/>
        </authorList>
    </citation>
    <scope>NUCLEOTIDE SEQUENCE [LARGE SCALE GENOMIC DNA]</scope>
    <source>
        <strain evidence="8">J235TASD1</strain>
    </source>
</reference>
<feature type="region of interest" description="Disordered" evidence="5">
    <location>
        <begin position="1"/>
        <end position="40"/>
    </location>
</feature>
<gene>
    <name evidence="7" type="ORF">Micbo1qcDRAFT_161824</name>
</gene>
<protein>
    <recommendedName>
        <fullName evidence="9">RING-CH-type domain-containing protein</fullName>
    </recommendedName>
</protein>
<evidence type="ECO:0000256" key="4">
    <source>
        <dbReference type="ARBA" id="ARBA00023136"/>
    </source>
</evidence>
<keyword evidence="2 6" id="KW-0812">Transmembrane</keyword>
<proteinExistence type="predicted"/>
<comment type="subcellular location">
    <subcellularLocation>
        <location evidence="1">Membrane</location>
        <topology evidence="1">Multi-pass membrane protein</topology>
    </subcellularLocation>
</comment>
<dbReference type="EMBL" id="KQ964249">
    <property type="protein sequence ID" value="KXJ91793.1"/>
    <property type="molecule type" value="Genomic_DNA"/>
</dbReference>
<dbReference type="Gene3D" id="3.30.40.10">
    <property type="entry name" value="Zinc/RING finger domain, C3HC4 (zinc finger)"/>
    <property type="match status" value="1"/>
</dbReference>
<dbReference type="InterPro" id="IPR013083">
    <property type="entry name" value="Znf_RING/FYVE/PHD"/>
</dbReference>
<feature type="transmembrane region" description="Helical" evidence="6">
    <location>
        <begin position="418"/>
        <end position="437"/>
    </location>
</feature>
<evidence type="ECO:0000313" key="7">
    <source>
        <dbReference type="EMBL" id="KXJ91793.1"/>
    </source>
</evidence>
<accession>A0A136J3V9</accession>
<evidence type="ECO:0000256" key="3">
    <source>
        <dbReference type="ARBA" id="ARBA00022989"/>
    </source>
</evidence>
<feature type="region of interest" description="Disordered" evidence="5">
    <location>
        <begin position="330"/>
        <end position="354"/>
    </location>
</feature>
<name>A0A136J3V9_9PEZI</name>
<dbReference type="AlphaFoldDB" id="A0A136J3V9"/>
<evidence type="ECO:0000256" key="6">
    <source>
        <dbReference type="SAM" id="Phobius"/>
    </source>
</evidence>
<feature type="transmembrane region" description="Helical" evidence="6">
    <location>
        <begin position="211"/>
        <end position="228"/>
    </location>
</feature>
<feature type="transmembrane region" description="Helical" evidence="6">
    <location>
        <begin position="240"/>
        <end position="259"/>
    </location>
</feature>
<evidence type="ECO:0000256" key="5">
    <source>
        <dbReference type="SAM" id="MobiDB-lite"/>
    </source>
</evidence>
<dbReference type="GO" id="GO:0016020">
    <property type="term" value="C:membrane"/>
    <property type="evidence" value="ECO:0007669"/>
    <property type="project" value="UniProtKB-SubCell"/>
</dbReference>
<dbReference type="PANTHER" id="PTHR46283">
    <property type="entry name" value="E3 UBIQUITIN-PROTEIN LIGASE MARCH5"/>
    <property type="match status" value="1"/>
</dbReference>
<keyword evidence="3 6" id="KW-1133">Transmembrane helix</keyword>
<dbReference type="STRING" id="196109.A0A136J3V9"/>
<dbReference type="OrthoDB" id="5817083at2759"/>
<feature type="compositionally biased region" description="Polar residues" evidence="5">
    <location>
        <begin position="25"/>
        <end position="38"/>
    </location>
</feature>
<feature type="transmembrane region" description="Helical" evidence="6">
    <location>
        <begin position="366"/>
        <end position="385"/>
    </location>
</feature>